<dbReference type="SUPFAM" id="SSF51445">
    <property type="entry name" value="(Trans)glycosidases"/>
    <property type="match status" value="1"/>
</dbReference>
<sequence>MTLFSHQLSIIKIIVISVGLSFMFCAQQAFAQEKSLALMPYPQSVKLLPETYQLTESVYFNVQGIHEKRQLFIQQRITSQLAKLGHQVTKLPPDDSEMMSKINLIINQGKTHENYLAKLNSDESYQLKITSQGIDILANNDFGALHGLATLSQLIAANRSLNITTLPQVVINDFPRFPWRGLMIDSVRHFISVKAIKRQLDGMAAAKLNVFHWHLTDDQGWRFESKSYPKLHKLASDRQYYTQQEIKDVVHYASQLGIRVVPEFDVPGHASAIAVAYPELMTEKKRYSMEDAWGVFEPLLDPSNPDVYVFIDKIVAEITSLFPDEYIHIGGDEVDPVQWQESEAVQQYMADNKLQDSHELQGHFNEKVQTILAKHQRKMMGWDEIYQPKLPKDIMVQSWRGMESLSQIAANQYQGLLSTGFYIDQPQSSAYHYRNELLSKRENSAVIPSNEDTVSAWQFTMPRLKGSAVKGTLAMVSRNNYLIHAYVKLNNNHYQKVQLDRQLALHPRQINFTIDSWMGPTRGEFDLSDPAQLTGRMLIGNSHYNVEGQQLSDFDYANVKLLANLLPAHEKNILGGEATLWTELVSEKNIDLRIWPRTFAIAERLWSAKSMRNINQMYQRLFQINISAAKLGLHHLQQHMNGIRGLVFPETKITSLVMLAEQLEPAHYYTRHHLKFKKDQYHQRAGLNSFVDYLPAESLTLVNMQQQLNAYKGGDKAGLQAIVNTMRRWHSGYEEVLKITKKNPKLSTITDIIYDARTINTLGLTVAHSCLAGVKIRTPEVKRIKKHLLNLHRNVREISLASGLFVEKLLEACRTH</sequence>
<dbReference type="RefSeq" id="WP_311581486.1">
    <property type="nucleotide sequence ID" value="NZ_JAVRIF010000005.1"/>
</dbReference>
<evidence type="ECO:0000259" key="5">
    <source>
        <dbReference type="Pfam" id="PF00728"/>
    </source>
</evidence>
<dbReference type="Gene3D" id="3.20.20.80">
    <property type="entry name" value="Glycosidases"/>
    <property type="match status" value="2"/>
</dbReference>
<evidence type="ECO:0000313" key="7">
    <source>
        <dbReference type="EMBL" id="MDT0604056.1"/>
    </source>
</evidence>
<dbReference type="EMBL" id="JAVRIF010000005">
    <property type="protein sequence ID" value="MDT0604056.1"/>
    <property type="molecule type" value="Genomic_DNA"/>
</dbReference>
<evidence type="ECO:0000256" key="1">
    <source>
        <dbReference type="ARBA" id="ARBA00006285"/>
    </source>
</evidence>
<keyword evidence="8" id="KW-1185">Reference proteome</keyword>
<feature type="domain" description="Beta-hexosaminidase bacterial type N-terminal" evidence="6">
    <location>
        <begin position="37"/>
        <end position="173"/>
    </location>
</feature>
<organism evidence="7 8">
    <name type="scientific">Thalassotalea castellviae</name>
    <dbReference type="NCBI Taxonomy" id="3075612"/>
    <lineage>
        <taxon>Bacteria</taxon>
        <taxon>Pseudomonadati</taxon>
        <taxon>Pseudomonadota</taxon>
        <taxon>Gammaproteobacteria</taxon>
        <taxon>Alteromonadales</taxon>
        <taxon>Colwelliaceae</taxon>
        <taxon>Thalassotalea</taxon>
    </lineage>
</organism>
<gene>
    <name evidence="7" type="ORF">RM573_10680</name>
</gene>
<dbReference type="InterPro" id="IPR015882">
    <property type="entry name" value="HEX_bac_N"/>
</dbReference>
<evidence type="ECO:0000256" key="2">
    <source>
        <dbReference type="ARBA" id="ARBA00022801"/>
    </source>
</evidence>
<dbReference type="InterPro" id="IPR029018">
    <property type="entry name" value="Hex-like_dom2"/>
</dbReference>
<evidence type="ECO:0000256" key="4">
    <source>
        <dbReference type="ARBA" id="ARBA00033000"/>
    </source>
</evidence>
<name>A0ABU3A1K2_9GAMM</name>
<feature type="domain" description="Glycoside hydrolase family 20 catalytic" evidence="5">
    <location>
        <begin position="177"/>
        <end position="437"/>
    </location>
</feature>
<dbReference type="InterPro" id="IPR025705">
    <property type="entry name" value="Beta_hexosaminidase_sua/sub"/>
</dbReference>
<dbReference type="InterPro" id="IPR015883">
    <property type="entry name" value="Glyco_hydro_20_cat"/>
</dbReference>
<keyword evidence="3" id="KW-0326">Glycosidase</keyword>
<evidence type="ECO:0000256" key="3">
    <source>
        <dbReference type="ARBA" id="ARBA00023295"/>
    </source>
</evidence>
<dbReference type="PANTHER" id="PTHR22600:SF21">
    <property type="entry name" value="BETA-HEXOSAMINIDASE A"/>
    <property type="match status" value="1"/>
</dbReference>
<dbReference type="InterPro" id="IPR017853">
    <property type="entry name" value="GH"/>
</dbReference>
<dbReference type="Pfam" id="PF02838">
    <property type="entry name" value="Glyco_hydro_20b"/>
    <property type="match status" value="1"/>
</dbReference>
<comment type="caution">
    <text evidence="7">The sequence shown here is derived from an EMBL/GenBank/DDBJ whole genome shotgun (WGS) entry which is preliminary data.</text>
</comment>
<evidence type="ECO:0000313" key="8">
    <source>
        <dbReference type="Proteomes" id="UP001266357"/>
    </source>
</evidence>
<proteinExistence type="inferred from homology"/>
<reference evidence="7 8" key="1">
    <citation type="submission" date="2023-09" db="EMBL/GenBank/DDBJ databases">
        <authorList>
            <person name="Rey-Velasco X."/>
        </authorList>
    </citation>
    <scope>NUCLEOTIDE SEQUENCE [LARGE SCALE GENOMIC DNA]</scope>
    <source>
        <strain evidence="7 8">W431</strain>
    </source>
</reference>
<comment type="similarity">
    <text evidence="1">Belongs to the glycosyl hydrolase 20 family.</text>
</comment>
<dbReference type="SUPFAM" id="SSF55545">
    <property type="entry name" value="beta-N-acetylhexosaminidase-like domain"/>
    <property type="match status" value="1"/>
</dbReference>
<dbReference type="Proteomes" id="UP001266357">
    <property type="component" value="Unassembled WGS sequence"/>
</dbReference>
<dbReference type="PANTHER" id="PTHR22600">
    <property type="entry name" value="BETA-HEXOSAMINIDASE"/>
    <property type="match status" value="1"/>
</dbReference>
<feature type="domain" description="Glycoside hydrolase family 20 catalytic" evidence="5">
    <location>
        <begin position="499"/>
        <end position="608"/>
    </location>
</feature>
<dbReference type="Gene3D" id="3.30.379.10">
    <property type="entry name" value="Chitobiase/beta-hexosaminidase domain 2-like"/>
    <property type="match status" value="1"/>
</dbReference>
<dbReference type="PRINTS" id="PR00738">
    <property type="entry name" value="GLHYDRLASE20"/>
</dbReference>
<evidence type="ECO:0000259" key="6">
    <source>
        <dbReference type="Pfam" id="PF02838"/>
    </source>
</evidence>
<accession>A0ABU3A1K2</accession>
<keyword evidence="2" id="KW-0378">Hydrolase</keyword>
<dbReference type="Pfam" id="PF00728">
    <property type="entry name" value="Glyco_hydro_20"/>
    <property type="match status" value="2"/>
</dbReference>
<protein>
    <recommendedName>
        <fullName evidence="4">N-acetyl-beta-glucosaminidase</fullName>
    </recommendedName>
</protein>